<name>A0A2K4WCI2_9PSED</name>
<accession>A0A2K4WCI2</accession>
<protein>
    <submittedName>
        <fullName evidence="1">Uncharacterized protein</fullName>
    </submittedName>
</protein>
<proteinExistence type="predicted"/>
<evidence type="ECO:0000313" key="2">
    <source>
        <dbReference type="Proteomes" id="UP000238093"/>
    </source>
</evidence>
<dbReference type="AlphaFoldDB" id="A0A2K4WCI2"/>
<dbReference type="Proteomes" id="UP000238093">
    <property type="component" value="Chromosome I"/>
</dbReference>
<gene>
    <name evidence="1" type="ORF">CFBP6411_02242</name>
</gene>
<reference evidence="1 2" key="1">
    <citation type="submission" date="2017-11" db="EMBL/GenBank/DDBJ databases">
        <authorList>
            <person name="Han C.G."/>
        </authorList>
    </citation>
    <scope>NUCLEOTIDE SEQUENCE [LARGE SCALE GENOMIC DNA]</scope>
    <source>
        <strain evidence="1">CFBP6411</strain>
    </source>
</reference>
<dbReference type="EMBL" id="LT963408">
    <property type="protein sequence ID" value="SOS33599.1"/>
    <property type="molecule type" value="Genomic_DNA"/>
</dbReference>
<sequence length="57" mass="6579">MVKALVKRFENSFDFREVPDPACMRIDLASQMNADTKRMPVQTSTLMPLWNVGEKMC</sequence>
<organism evidence="1 2">
    <name type="scientific">Pseudomonas syringae group genomosp. 3</name>
    <dbReference type="NCBI Taxonomy" id="251701"/>
    <lineage>
        <taxon>Bacteria</taxon>
        <taxon>Pseudomonadati</taxon>
        <taxon>Pseudomonadota</taxon>
        <taxon>Gammaproteobacteria</taxon>
        <taxon>Pseudomonadales</taxon>
        <taxon>Pseudomonadaceae</taxon>
        <taxon>Pseudomonas</taxon>
    </lineage>
</organism>
<evidence type="ECO:0000313" key="1">
    <source>
        <dbReference type="EMBL" id="SOS33599.1"/>
    </source>
</evidence>